<comment type="caution">
    <text evidence="4">The sequence shown here is derived from an EMBL/GenBank/DDBJ whole genome shotgun (WGS) entry which is preliminary data.</text>
</comment>
<dbReference type="PANTHER" id="PTHR43072:SF23">
    <property type="entry name" value="UPF0039 PROTEIN C11D3.02C"/>
    <property type="match status" value="1"/>
</dbReference>
<dbReference type="RefSeq" id="WP_109673657.1">
    <property type="nucleotide sequence ID" value="NZ_QGDT01000003.1"/>
</dbReference>
<keyword evidence="1 4" id="KW-0808">Transferase</keyword>
<dbReference type="SUPFAM" id="SSF55729">
    <property type="entry name" value="Acyl-CoA N-acyltransferases (Nat)"/>
    <property type="match status" value="1"/>
</dbReference>
<sequence>MSVKIRNASPLDLPVILEILNQSIRTSTAIYDYEERTLEQLTEWFERMILDSMPVLVSEVENEVIGYGSFQRFRPKEGFRFSVEHSIYLKESSRGMGVGGRLLESLIQRAKEQGIHTMIGCIDASNRGSISFHEKYGFVEKGYIKEVGYKFDQWLDLVYMQLILKET</sequence>
<dbReference type="GO" id="GO:0016747">
    <property type="term" value="F:acyltransferase activity, transferring groups other than amino-acyl groups"/>
    <property type="evidence" value="ECO:0007669"/>
    <property type="project" value="InterPro"/>
</dbReference>
<reference evidence="4 5" key="1">
    <citation type="submission" date="2018-03" db="EMBL/GenBank/DDBJ databases">
        <title>Genomic Encyclopedia of Archaeal and Bacterial Type Strains, Phase II (KMG-II): from individual species to whole genera.</title>
        <authorList>
            <person name="Goeker M."/>
        </authorList>
    </citation>
    <scope>NUCLEOTIDE SEQUENCE [LARGE SCALE GENOMIC DNA]</scope>
    <source>
        <strain evidence="4 5">DSM 100346</strain>
    </source>
</reference>
<dbReference type="Proteomes" id="UP000245880">
    <property type="component" value="Unassembled WGS sequence"/>
</dbReference>
<dbReference type="InterPro" id="IPR000182">
    <property type="entry name" value="GNAT_dom"/>
</dbReference>
<dbReference type="OrthoDB" id="9799096at2"/>
<dbReference type="PROSITE" id="PS51186">
    <property type="entry name" value="GNAT"/>
    <property type="match status" value="1"/>
</dbReference>
<organism evidence="4 5">
    <name type="scientific">Dyadobacter jejuensis</name>
    <dbReference type="NCBI Taxonomy" id="1082580"/>
    <lineage>
        <taxon>Bacteria</taxon>
        <taxon>Pseudomonadati</taxon>
        <taxon>Bacteroidota</taxon>
        <taxon>Cytophagia</taxon>
        <taxon>Cytophagales</taxon>
        <taxon>Spirosomataceae</taxon>
        <taxon>Dyadobacter</taxon>
    </lineage>
</organism>
<evidence type="ECO:0000256" key="2">
    <source>
        <dbReference type="ARBA" id="ARBA00023315"/>
    </source>
</evidence>
<keyword evidence="2" id="KW-0012">Acyltransferase</keyword>
<keyword evidence="5" id="KW-1185">Reference proteome</keyword>
<dbReference type="InterPro" id="IPR016181">
    <property type="entry name" value="Acyl_CoA_acyltransferase"/>
</dbReference>
<accession>A0A316ALP0</accession>
<dbReference type="EMBL" id="QGDT01000003">
    <property type="protein sequence ID" value="PWJ58715.1"/>
    <property type="molecule type" value="Genomic_DNA"/>
</dbReference>
<dbReference type="Pfam" id="PF00583">
    <property type="entry name" value="Acetyltransf_1"/>
    <property type="match status" value="1"/>
</dbReference>
<dbReference type="CDD" id="cd04301">
    <property type="entry name" value="NAT_SF"/>
    <property type="match status" value="1"/>
</dbReference>
<name>A0A316ALP0_9BACT</name>
<dbReference type="Gene3D" id="3.40.630.30">
    <property type="match status" value="1"/>
</dbReference>
<dbReference type="AlphaFoldDB" id="A0A316ALP0"/>
<protein>
    <submittedName>
        <fullName evidence="4">Phosphinothricin acetyltransferase</fullName>
    </submittedName>
</protein>
<evidence type="ECO:0000313" key="4">
    <source>
        <dbReference type="EMBL" id="PWJ58715.1"/>
    </source>
</evidence>
<evidence type="ECO:0000313" key="5">
    <source>
        <dbReference type="Proteomes" id="UP000245880"/>
    </source>
</evidence>
<evidence type="ECO:0000259" key="3">
    <source>
        <dbReference type="PROSITE" id="PS51186"/>
    </source>
</evidence>
<evidence type="ECO:0000256" key="1">
    <source>
        <dbReference type="ARBA" id="ARBA00022679"/>
    </source>
</evidence>
<gene>
    <name evidence="4" type="ORF">CLV98_10381</name>
</gene>
<feature type="domain" description="N-acetyltransferase" evidence="3">
    <location>
        <begin position="3"/>
        <end position="165"/>
    </location>
</feature>
<dbReference type="PANTHER" id="PTHR43072">
    <property type="entry name" value="N-ACETYLTRANSFERASE"/>
    <property type="match status" value="1"/>
</dbReference>
<proteinExistence type="predicted"/>